<proteinExistence type="predicted"/>
<keyword evidence="1" id="KW-1015">Disulfide bond</keyword>
<dbReference type="InterPro" id="IPR024535">
    <property type="entry name" value="RHGA/B-epi-like_pectate_lyase"/>
</dbReference>
<evidence type="ECO:0000256" key="2">
    <source>
        <dbReference type="ARBA" id="ARBA00023277"/>
    </source>
</evidence>
<dbReference type="Pfam" id="PF13229">
    <property type="entry name" value="Beta_helix"/>
    <property type="match status" value="1"/>
</dbReference>
<comment type="caution">
    <text evidence="6">The sequence shown here is derived from an EMBL/GenBank/DDBJ whole genome shotgun (WGS) entry which is preliminary data.</text>
</comment>
<evidence type="ECO:0000313" key="6">
    <source>
        <dbReference type="EMBL" id="GGA42795.1"/>
    </source>
</evidence>
<dbReference type="InterPro" id="IPR006626">
    <property type="entry name" value="PbH1"/>
</dbReference>
<protein>
    <recommendedName>
        <fullName evidence="8">Pectate lyase superfamily protein domain-containing protein</fullName>
    </recommendedName>
</protein>
<dbReference type="Pfam" id="PF12708">
    <property type="entry name" value="Pect-lyase_RHGA_epim"/>
    <property type="match status" value="1"/>
</dbReference>
<dbReference type="Proteomes" id="UP000620046">
    <property type="component" value="Unassembled WGS sequence"/>
</dbReference>
<dbReference type="SUPFAM" id="SSF51126">
    <property type="entry name" value="Pectin lyase-like"/>
    <property type="match status" value="2"/>
</dbReference>
<feature type="domain" description="Right handed beta helix" evidence="5">
    <location>
        <begin position="236"/>
        <end position="380"/>
    </location>
</feature>
<evidence type="ECO:0000256" key="1">
    <source>
        <dbReference type="ARBA" id="ARBA00023157"/>
    </source>
</evidence>
<evidence type="ECO:0000256" key="3">
    <source>
        <dbReference type="ARBA" id="ARBA00023326"/>
    </source>
</evidence>
<dbReference type="InterPro" id="IPR011050">
    <property type="entry name" value="Pectin_lyase_fold/virulence"/>
</dbReference>
<evidence type="ECO:0000259" key="5">
    <source>
        <dbReference type="Pfam" id="PF13229"/>
    </source>
</evidence>
<evidence type="ECO:0008006" key="8">
    <source>
        <dbReference type="Google" id="ProtNLM"/>
    </source>
</evidence>
<dbReference type="Gene3D" id="2.160.20.10">
    <property type="entry name" value="Single-stranded right-handed beta-helix, Pectin lyase-like"/>
    <property type="match status" value="1"/>
</dbReference>
<name>A0ABQ1GFS4_9GAMM</name>
<gene>
    <name evidence="6" type="ORF">GCM10010981_34880</name>
</gene>
<keyword evidence="7" id="KW-1185">Reference proteome</keyword>
<dbReference type="InterPro" id="IPR039448">
    <property type="entry name" value="Beta_helix"/>
</dbReference>
<dbReference type="EMBL" id="BMJA01000003">
    <property type="protein sequence ID" value="GGA42795.1"/>
    <property type="molecule type" value="Genomic_DNA"/>
</dbReference>
<keyword evidence="2" id="KW-0119">Carbohydrate metabolism</keyword>
<keyword evidence="3" id="KW-0624">Polysaccharide degradation</keyword>
<reference evidence="7" key="1">
    <citation type="journal article" date="2019" name="Int. J. Syst. Evol. Microbiol.">
        <title>The Global Catalogue of Microorganisms (GCM) 10K type strain sequencing project: providing services to taxonomists for standard genome sequencing and annotation.</title>
        <authorList>
            <consortium name="The Broad Institute Genomics Platform"/>
            <consortium name="The Broad Institute Genome Sequencing Center for Infectious Disease"/>
            <person name="Wu L."/>
            <person name="Ma J."/>
        </authorList>
    </citation>
    <scope>NUCLEOTIDE SEQUENCE [LARGE SCALE GENOMIC DNA]</scope>
    <source>
        <strain evidence="7">CGMCC 1.15439</strain>
    </source>
</reference>
<accession>A0ABQ1GFS4</accession>
<dbReference type="InterPro" id="IPR012334">
    <property type="entry name" value="Pectin_lyas_fold"/>
</dbReference>
<evidence type="ECO:0000313" key="7">
    <source>
        <dbReference type="Proteomes" id="UP000620046"/>
    </source>
</evidence>
<dbReference type="PANTHER" id="PTHR31736:SF12">
    <property type="entry name" value="EXO-POLYGALACTURONASE, PUTATIVE-RELATED"/>
    <property type="match status" value="1"/>
</dbReference>
<dbReference type="SMART" id="SM00710">
    <property type="entry name" value="PbH1"/>
    <property type="match status" value="7"/>
</dbReference>
<sequence>MIDLTRTFGKDEAVFVLKNRGFLNNTQEKLIPRKGSFTSHPSLSARRYKRIIGIATSLSLLAAALPASAANWWNQTPSISVGPAVVNVINFGANGNGAIDDTAAFQAAINALPSSGGTIVVPDGTYLIDATKGINLRSNTRLSLYGAAYLKAIPNNASFASVVKVWNANNVEILGGHILGERNQHLGSNGEGYGISIQESNSVYVHDITVADSWGDGVLVGTTFGYRTFTPPTGVTLNRVTITNSRRQGLTITAANQVYVVNSSFTGSNGEAPQAGVDIEPQTLGTATQLRLENTVMSNNIGNGVEVHTNVYGLVINNNTADNNQGYGIYALGPTNFTVTNNQLNLNYLFGVDLDWGTNNVQMYSNTITYNGAAWFIARGLSPYTLGWAARDITISSGASAITQYNNTITEVRPPSMGPI</sequence>
<feature type="domain" description="Rhamnogalacturonase A/B/Epimerase-like pectate lyase" evidence="4">
    <location>
        <begin position="86"/>
        <end position="170"/>
    </location>
</feature>
<dbReference type="PANTHER" id="PTHR31736">
    <property type="match status" value="1"/>
</dbReference>
<organism evidence="6 7">
    <name type="scientific">Dyella nitratireducens</name>
    <dbReference type="NCBI Taxonomy" id="1849580"/>
    <lineage>
        <taxon>Bacteria</taxon>
        <taxon>Pseudomonadati</taxon>
        <taxon>Pseudomonadota</taxon>
        <taxon>Gammaproteobacteria</taxon>
        <taxon>Lysobacterales</taxon>
        <taxon>Rhodanobacteraceae</taxon>
        <taxon>Dyella</taxon>
    </lineage>
</organism>
<evidence type="ECO:0000259" key="4">
    <source>
        <dbReference type="Pfam" id="PF12708"/>
    </source>
</evidence>